<evidence type="ECO:0000313" key="2">
    <source>
        <dbReference type="Proteomes" id="UP000828048"/>
    </source>
</evidence>
<reference evidence="1 2" key="1">
    <citation type="journal article" date="2021" name="Hortic Res">
        <title>High-quality reference genome and annotation aids understanding of berry development for evergreen blueberry (Vaccinium darrowii).</title>
        <authorList>
            <person name="Yu J."/>
            <person name="Hulse-Kemp A.M."/>
            <person name="Babiker E."/>
            <person name="Staton M."/>
        </authorList>
    </citation>
    <scope>NUCLEOTIDE SEQUENCE [LARGE SCALE GENOMIC DNA]</scope>
    <source>
        <strain evidence="2">cv. NJ 8807/NJ 8810</strain>
        <tissue evidence="1">Young leaf</tissue>
    </source>
</reference>
<accession>A0ACB7YQJ8</accession>
<keyword evidence="2" id="KW-1185">Reference proteome</keyword>
<name>A0ACB7YQJ8_9ERIC</name>
<dbReference type="EMBL" id="CM037161">
    <property type="protein sequence ID" value="KAH7855434.1"/>
    <property type="molecule type" value="Genomic_DNA"/>
</dbReference>
<dbReference type="Proteomes" id="UP000828048">
    <property type="component" value="Chromosome 11"/>
</dbReference>
<comment type="caution">
    <text evidence="1">The sequence shown here is derived from an EMBL/GenBank/DDBJ whole genome shotgun (WGS) entry which is preliminary data.</text>
</comment>
<evidence type="ECO:0000313" key="1">
    <source>
        <dbReference type="EMBL" id="KAH7855434.1"/>
    </source>
</evidence>
<proteinExistence type="predicted"/>
<organism evidence="1 2">
    <name type="scientific">Vaccinium darrowii</name>
    <dbReference type="NCBI Taxonomy" id="229202"/>
    <lineage>
        <taxon>Eukaryota</taxon>
        <taxon>Viridiplantae</taxon>
        <taxon>Streptophyta</taxon>
        <taxon>Embryophyta</taxon>
        <taxon>Tracheophyta</taxon>
        <taxon>Spermatophyta</taxon>
        <taxon>Magnoliopsida</taxon>
        <taxon>eudicotyledons</taxon>
        <taxon>Gunneridae</taxon>
        <taxon>Pentapetalae</taxon>
        <taxon>asterids</taxon>
        <taxon>Ericales</taxon>
        <taxon>Ericaceae</taxon>
        <taxon>Vaccinioideae</taxon>
        <taxon>Vaccinieae</taxon>
        <taxon>Vaccinium</taxon>
    </lineage>
</organism>
<sequence length="93" mass="10321">MSGFMQTSFFFGYMACICYGFFLMLGAVCRFPRLFVLCPHATYAALSSASSNLDYRASWFNRMSSSCLPRFPGAVGHASSTKVVCRSLIKVDM</sequence>
<gene>
    <name evidence="1" type="ORF">Vadar_024811</name>
</gene>
<protein>
    <submittedName>
        <fullName evidence="1">Uncharacterized protein</fullName>
    </submittedName>
</protein>